<keyword evidence="4" id="KW-0175">Coiled coil</keyword>
<keyword evidence="1 3" id="KW-0963">Cytoplasm</keyword>
<dbReference type="GO" id="GO:0043024">
    <property type="term" value="F:ribosomal small subunit binding"/>
    <property type="evidence" value="ECO:0007669"/>
    <property type="project" value="TreeGrafter"/>
</dbReference>
<dbReference type="Gene3D" id="3.30.505.50">
    <property type="entry name" value="Sigma 54 modulation/S30EA ribosomal protein, C-terminal domain"/>
    <property type="match status" value="1"/>
</dbReference>
<feature type="domain" description="Sigma 54 modulation/S30EA ribosomal protein C-terminal" evidence="5">
    <location>
        <begin position="115"/>
        <end position="167"/>
    </location>
</feature>
<keyword evidence="2 3" id="KW-0810">Translation regulation</keyword>
<evidence type="ECO:0000256" key="4">
    <source>
        <dbReference type="SAM" id="Coils"/>
    </source>
</evidence>
<dbReference type="InterPro" id="IPR034694">
    <property type="entry name" value="HPF_long/plastid"/>
</dbReference>
<dbReference type="SUPFAM" id="SSF69754">
    <property type="entry name" value="Ribosome binding protein Y (YfiA homologue)"/>
    <property type="match status" value="1"/>
</dbReference>
<comment type="function">
    <text evidence="3">Required for dimerization of active 70S ribosomes into 100S ribosomes in stationary phase; 100S ribosomes are translationally inactive and sometimes present during exponential growth.</text>
</comment>
<dbReference type="CDD" id="cd00552">
    <property type="entry name" value="RaiA"/>
    <property type="match status" value="1"/>
</dbReference>
<dbReference type="PANTHER" id="PTHR33231">
    <property type="entry name" value="30S RIBOSOMAL PROTEIN"/>
    <property type="match status" value="1"/>
</dbReference>
<dbReference type="InterPro" id="IPR036567">
    <property type="entry name" value="RHF-like"/>
</dbReference>
<comment type="subunit">
    <text evidence="3">Interacts with 100S ribosomes.</text>
</comment>
<dbReference type="EMBL" id="CP062796">
    <property type="protein sequence ID" value="QUL97945.1"/>
    <property type="molecule type" value="Genomic_DNA"/>
</dbReference>
<evidence type="ECO:0000256" key="3">
    <source>
        <dbReference type="HAMAP-Rule" id="MF_00839"/>
    </source>
</evidence>
<dbReference type="InterPro" id="IPR038416">
    <property type="entry name" value="Ribosom_S30AE_C_sf"/>
</dbReference>
<dbReference type="NCBIfam" id="TIGR00741">
    <property type="entry name" value="yfiA"/>
    <property type="match status" value="1"/>
</dbReference>
<dbReference type="HAMAP" id="MF_00839">
    <property type="entry name" value="HPF"/>
    <property type="match status" value="1"/>
</dbReference>
<name>A0AAT9LA59_9FIRM</name>
<evidence type="ECO:0000256" key="2">
    <source>
        <dbReference type="ARBA" id="ARBA00022845"/>
    </source>
</evidence>
<dbReference type="InterPro" id="IPR003489">
    <property type="entry name" value="RHF/RaiA"/>
</dbReference>
<proteinExistence type="inferred from homology"/>
<dbReference type="GO" id="GO:0045900">
    <property type="term" value="P:negative regulation of translational elongation"/>
    <property type="evidence" value="ECO:0007669"/>
    <property type="project" value="TreeGrafter"/>
</dbReference>
<dbReference type="InterPro" id="IPR050574">
    <property type="entry name" value="HPF/YfiA_ribosome-assoc"/>
</dbReference>
<evidence type="ECO:0000313" key="6">
    <source>
        <dbReference type="EMBL" id="QUL97945.1"/>
    </source>
</evidence>
<comment type="similarity">
    <text evidence="3">Belongs to the HPF/YfiA ribosome-associated protein family. Long HPF subfamily.</text>
</comment>
<feature type="coiled-coil region" evidence="4">
    <location>
        <begin position="72"/>
        <end position="99"/>
    </location>
</feature>
<dbReference type="FunFam" id="3.30.505.50:FF:000001">
    <property type="entry name" value="Ribosome hibernation promoting factor"/>
    <property type="match status" value="1"/>
</dbReference>
<dbReference type="KEGG" id="fcz:IMF26_07665"/>
<comment type="subcellular location">
    <subcellularLocation>
        <location evidence="3">Cytoplasm</location>
    </subcellularLocation>
</comment>
<protein>
    <recommendedName>
        <fullName evidence="3">Ribosome hibernation promoting factor</fullName>
        <shortName evidence="3">HPF</shortName>
    </recommendedName>
</protein>
<dbReference type="Pfam" id="PF02482">
    <property type="entry name" value="Ribosomal_S30AE"/>
    <property type="match status" value="1"/>
</dbReference>
<evidence type="ECO:0000256" key="1">
    <source>
        <dbReference type="ARBA" id="ARBA00022490"/>
    </source>
</evidence>
<reference evidence="6" key="1">
    <citation type="submission" date="2020-10" db="EMBL/GenBank/DDBJ databases">
        <authorList>
            <person name="Kadnikov V."/>
            <person name="Beletsky A.V."/>
            <person name="Mardanov A.V."/>
            <person name="Karnachuk O.V."/>
            <person name="Ravin N.V."/>
        </authorList>
    </citation>
    <scope>NUCLEOTIDE SEQUENCE</scope>
    <source>
        <strain evidence="6">Bu02</strain>
    </source>
</reference>
<accession>A0AAT9LA59</accession>
<evidence type="ECO:0000259" key="5">
    <source>
        <dbReference type="Pfam" id="PF16321"/>
    </source>
</evidence>
<sequence length="172" mass="19842">MEINVRGKNIDVNPALRQYAEKRLSKIDKYIKLENLNCQVTFSIERGKYVVEVTIPLNGLLLRAEESAQDAFSSVDLVLEKLERQIEKYKTRLLKRDNKTEVKLNEPKDEPEVGRIVKVKRFAIKPMLPEEAAMQMELLGHDFFVFANGETGSVNVIYRRKDGNYGLIEPED</sequence>
<dbReference type="InterPro" id="IPR032528">
    <property type="entry name" value="Ribosom_S30AE_C"/>
</dbReference>
<gene>
    <name evidence="6" type="primary">raiA</name>
    <name evidence="3" type="synonym">hpf</name>
    <name evidence="6" type="ORF">IMF26_07665</name>
</gene>
<organism evidence="6">
    <name type="scientific">Candidatus Fermentithermobacillus carboniphilus</name>
    <dbReference type="NCBI Taxonomy" id="3085328"/>
    <lineage>
        <taxon>Bacteria</taxon>
        <taxon>Bacillati</taxon>
        <taxon>Bacillota</taxon>
        <taxon>Candidatus Fermentithermobacillia</taxon>
        <taxon>Candidatus Fermentithermobacillales</taxon>
        <taxon>Candidatus Fermentithermobacillaceae</taxon>
        <taxon>Candidatus Fermentithermobacillus</taxon>
    </lineage>
</organism>
<dbReference type="Gene3D" id="3.30.160.100">
    <property type="entry name" value="Ribosome hibernation promotion factor-like"/>
    <property type="match status" value="1"/>
</dbReference>
<reference evidence="6" key="2">
    <citation type="journal article" date="2023" name="Biology">
        <title>Prokaryotic Life Associated with Coal-Fire Gas Vents Revealed by Metagenomics.</title>
        <authorList>
            <person name="Kadnikov V.V."/>
            <person name="Mardanov A.V."/>
            <person name="Beletsky A.V."/>
            <person name="Karnachuk O.V."/>
            <person name="Ravin N.V."/>
        </authorList>
    </citation>
    <scope>NUCLEOTIDE SEQUENCE</scope>
    <source>
        <strain evidence="6">Bu02</strain>
    </source>
</reference>
<dbReference type="GO" id="GO:0022627">
    <property type="term" value="C:cytosolic small ribosomal subunit"/>
    <property type="evidence" value="ECO:0007669"/>
    <property type="project" value="TreeGrafter"/>
</dbReference>
<dbReference type="PANTHER" id="PTHR33231:SF1">
    <property type="entry name" value="30S RIBOSOMAL PROTEIN"/>
    <property type="match status" value="1"/>
</dbReference>
<dbReference type="Pfam" id="PF16321">
    <property type="entry name" value="Ribosom_S30AE_C"/>
    <property type="match status" value="1"/>
</dbReference>
<dbReference type="AlphaFoldDB" id="A0AAT9LA59"/>